<feature type="transmembrane region" description="Helical" evidence="1">
    <location>
        <begin position="24"/>
        <end position="43"/>
    </location>
</feature>
<evidence type="ECO:0000313" key="2">
    <source>
        <dbReference type="EMBL" id="KKL66147.1"/>
    </source>
</evidence>
<keyword evidence="1" id="KW-1133">Transmembrane helix</keyword>
<keyword evidence="1" id="KW-0812">Transmembrane</keyword>
<gene>
    <name evidence="2" type="ORF">LCGC14_2147860</name>
</gene>
<organism evidence="2">
    <name type="scientific">marine sediment metagenome</name>
    <dbReference type="NCBI Taxonomy" id="412755"/>
    <lineage>
        <taxon>unclassified sequences</taxon>
        <taxon>metagenomes</taxon>
        <taxon>ecological metagenomes</taxon>
    </lineage>
</organism>
<proteinExistence type="predicted"/>
<name>A0A0F9GSN7_9ZZZZ</name>
<dbReference type="AlphaFoldDB" id="A0A0F9GSN7"/>
<accession>A0A0F9GSN7</accession>
<evidence type="ECO:0000256" key="1">
    <source>
        <dbReference type="SAM" id="Phobius"/>
    </source>
</evidence>
<keyword evidence="1" id="KW-0472">Membrane</keyword>
<dbReference type="EMBL" id="LAZR01027297">
    <property type="protein sequence ID" value="KKL66147.1"/>
    <property type="molecule type" value="Genomic_DNA"/>
</dbReference>
<comment type="caution">
    <text evidence="2">The sequence shown here is derived from an EMBL/GenBank/DDBJ whole genome shotgun (WGS) entry which is preliminary data.</text>
</comment>
<protein>
    <submittedName>
        <fullName evidence="2">Uncharacterized protein</fullName>
    </submittedName>
</protein>
<feature type="transmembrane region" description="Helical" evidence="1">
    <location>
        <begin position="50"/>
        <end position="66"/>
    </location>
</feature>
<reference evidence="2" key="1">
    <citation type="journal article" date="2015" name="Nature">
        <title>Complex archaea that bridge the gap between prokaryotes and eukaryotes.</title>
        <authorList>
            <person name="Spang A."/>
            <person name="Saw J.H."/>
            <person name="Jorgensen S.L."/>
            <person name="Zaremba-Niedzwiedzka K."/>
            <person name="Martijn J."/>
            <person name="Lind A.E."/>
            <person name="van Eijk R."/>
            <person name="Schleper C."/>
            <person name="Guy L."/>
            <person name="Ettema T.J."/>
        </authorList>
    </citation>
    <scope>NUCLEOTIDE SEQUENCE</scope>
</reference>
<sequence>MTLEKKPLVVRTVVEGNPPWIRPWTRGLLAIIAVASIPTMLMIDIKIPNEWWLVVSAIVGFYFASAD</sequence>